<feature type="region of interest" description="Disordered" evidence="1">
    <location>
        <begin position="1"/>
        <end position="22"/>
    </location>
</feature>
<feature type="compositionally biased region" description="Gly residues" evidence="1">
    <location>
        <begin position="130"/>
        <end position="141"/>
    </location>
</feature>
<proteinExistence type="predicted"/>
<gene>
    <name evidence="2" type="ORF">BU14_0171s0017</name>
</gene>
<dbReference type="EMBL" id="KV918853">
    <property type="protein sequence ID" value="OSX76868.1"/>
    <property type="molecule type" value="Genomic_DNA"/>
</dbReference>
<accession>A0A1X6P7N4</accession>
<organism evidence="2 3">
    <name type="scientific">Porphyra umbilicalis</name>
    <name type="common">Purple laver</name>
    <name type="synonym">Red alga</name>
    <dbReference type="NCBI Taxonomy" id="2786"/>
    <lineage>
        <taxon>Eukaryota</taxon>
        <taxon>Rhodophyta</taxon>
        <taxon>Bangiophyceae</taxon>
        <taxon>Bangiales</taxon>
        <taxon>Bangiaceae</taxon>
        <taxon>Porphyra</taxon>
    </lineage>
</organism>
<dbReference type="SUPFAM" id="SSF56399">
    <property type="entry name" value="ADP-ribosylation"/>
    <property type="match status" value="1"/>
</dbReference>
<reference evidence="2 3" key="1">
    <citation type="submission" date="2017-03" db="EMBL/GenBank/DDBJ databases">
        <title>WGS assembly of Porphyra umbilicalis.</title>
        <authorList>
            <person name="Brawley S.H."/>
            <person name="Blouin N.A."/>
            <person name="Ficko-Blean E."/>
            <person name="Wheeler G.L."/>
            <person name="Lohr M."/>
            <person name="Goodson H.V."/>
            <person name="Jenkins J.W."/>
            <person name="Blaby-Haas C.E."/>
            <person name="Helliwell K.E."/>
            <person name="Chan C."/>
            <person name="Marriage T."/>
            <person name="Bhattacharya D."/>
            <person name="Klein A.S."/>
            <person name="Badis Y."/>
            <person name="Brodie J."/>
            <person name="Cao Y."/>
            <person name="Collen J."/>
            <person name="Dittami S.M."/>
            <person name="Gachon C.M."/>
            <person name="Green B.R."/>
            <person name="Karpowicz S."/>
            <person name="Kim J.W."/>
            <person name="Kudahl U."/>
            <person name="Lin S."/>
            <person name="Michel G."/>
            <person name="Mittag M."/>
            <person name="Olson B.J."/>
            <person name="Pangilinan J."/>
            <person name="Peng Y."/>
            <person name="Qiu H."/>
            <person name="Shu S."/>
            <person name="Singer J.T."/>
            <person name="Smith A.G."/>
            <person name="Sprecher B.N."/>
            <person name="Wagner V."/>
            <person name="Wang W."/>
            <person name="Wang Z.-Y."/>
            <person name="Yan J."/>
            <person name="Yarish C."/>
            <person name="Zoeuner-Riek S."/>
            <person name="Zhuang Y."/>
            <person name="Zou Y."/>
            <person name="Lindquist E.A."/>
            <person name="Grimwood J."/>
            <person name="Barry K."/>
            <person name="Rokhsar D.S."/>
            <person name="Schmutz J."/>
            <person name="Stiller J.W."/>
            <person name="Grossman A.R."/>
            <person name="Prochnik S.E."/>
        </authorList>
    </citation>
    <scope>NUCLEOTIDE SEQUENCE [LARGE SCALE GENOMIC DNA]</scope>
    <source>
        <strain evidence="2">4086291</strain>
    </source>
</reference>
<feature type="region of interest" description="Disordered" evidence="1">
    <location>
        <begin position="130"/>
        <end position="155"/>
    </location>
</feature>
<feature type="compositionally biased region" description="Pro residues" evidence="1">
    <location>
        <begin position="1"/>
        <end position="12"/>
    </location>
</feature>
<sequence>MRLTSAPPPPLASPHEAPRRWRPPSPLCVARFRVPPPPVGDTPASAAAARYDALSVAAGVVAAYHGSAGEHWLPILRAGGLVAPASARRRSDGDGSLVHGDVYGHGVYLATERGVAAAFAPLSGSAVHDGGGGGGGGGSGGRALPPLRGRCDGGRGARPAGRAVCARRGGGWGGGRACCRCCRRGSACRLPWLVGRRCAAAGLPGRGRPGAPPPAGVDGHVRGRAAAAADTQRHRRGGWWALAPGGGRVPRGRPRGRHCPRAATVDHCPGVRAAAGVRRHPAGGQRLVVCGGAACAVGPVVPPATASAMKLRGSRCGCRCTRAAWVGLLDEWRASNRRLASPWGHRSCVACH</sequence>
<evidence type="ECO:0000313" key="2">
    <source>
        <dbReference type="EMBL" id="OSX76868.1"/>
    </source>
</evidence>
<evidence type="ECO:0000313" key="3">
    <source>
        <dbReference type="Proteomes" id="UP000218209"/>
    </source>
</evidence>
<feature type="region of interest" description="Disordered" evidence="1">
    <location>
        <begin position="230"/>
        <end position="256"/>
    </location>
</feature>
<name>A0A1X6P7N4_PORUM</name>
<keyword evidence="3" id="KW-1185">Reference proteome</keyword>
<evidence type="ECO:0000256" key="1">
    <source>
        <dbReference type="SAM" id="MobiDB-lite"/>
    </source>
</evidence>
<dbReference type="Proteomes" id="UP000218209">
    <property type="component" value="Unassembled WGS sequence"/>
</dbReference>
<dbReference type="AlphaFoldDB" id="A0A1X6P7N4"/>
<protein>
    <submittedName>
        <fullName evidence="2">Uncharacterized protein</fullName>
    </submittedName>
</protein>